<dbReference type="EMBL" id="JAVIJF010000001">
    <property type="protein sequence ID" value="MDX8523262.1"/>
    <property type="molecule type" value="Genomic_DNA"/>
</dbReference>
<dbReference type="Proteomes" id="UP001276840">
    <property type="component" value="Unassembled WGS sequence"/>
</dbReference>
<dbReference type="InterPro" id="IPR004360">
    <property type="entry name" value="Glyas_Fos-R_dOase_dom"/>
</dbReference>
<accession>A0ABU4ZD08</accession>
<dbReference type="PANTHER" id="PTHR36437:SF2">
    <property type="entry name" value="GLYOXALASE_BLEOMYCIN RESISTANCE PROTEIN_DIOXYGENASE"/>
    <property type="match status" value="1"/>
</dbReference>
<dbReference type="Gene3D" id="3.10.180.10">
    <property type="entry name" value="2,3-Dihydroxybiphenyl 1,2-Dioxygenase, domain 1"/>
    <property type="match status" value="1"/>
</dbReference>
<dbReference type="RefSeq" id="WP_320231052.1">
    <property type="nucleotide sequence ID" value="NZ_JAVIJF010000001.1"/>
</dbReference>
<sequence length="137" mass="15084">MRGFAEHRRIATVALVVGNYDEAIAWYVGRLGFVLSDDVDLGGGKRWVTVTPPNGQGARLLLAEASGEEQASRIGNQTGGRVFLFLETDDFSSDHQSMLAQGVEFREAPRHEAYGTVAVFADLYGNLWDLIEPKRRG</sequence>
<dbReference type="PROSITE" id="PS51819">
    <property type="entry name" value="VOC"/>
    <property type="match status" value="1"/>
</dbReference>
<dbReference type="Pfam" id="PF00903">
    <property type="entry name" value="Glyoxalase"/>
    <property type="match status" value="1"/>
</dbReference>
<dbReference type="InterPro" id="IPR037523">
    <property type="entry name" value="VOC_core"/>
</dbReference>
<dbReference type="SUPFAM" id="SSF54593">
    <property type="entry name" value="Glyoxalase/Bleomycin resistance protein/Dihydroxybiphenyl dioxygenase"/>
    <property type="match status" value="1"/>
</dbReference>
<protein>
    <submittedName>
        <fullName evidence="2">VOC family protein</fullName>
    </submittedName>
</protein>
<reference evidence="2 3" key="1">
    <citation type="submission" date="2023-08" db="EMBL/GenBank/DDBJ databases">
        <title>Implementing the SeqCode for naming new Mesorhizobium species isolated from Vachellia karroo root nodules.</title>
        <authorList>
            <person name="Van Lill M."/>
        </authorList>
    </citation>
    <scope>NUCLEOTIDE SEQUENCE [LARGE SCALE GENOMIC DNA]</scope>
    <source>
        <strain evidence="2 3">MSK 1335</strain>
    </source>
</reference>
<evidence type="ECO:0000313" key="3">
    <source>
        <dbReference type="Proteomes" id="UP001276840"/>
    </source>
</evidence>
<evidence type="ECO:0000313" key="2">
    <source>
        <dbReference type="EMBL" id="MDX8523262.1"/>
    </source>
</evidence>
<dbReference type="InterPro" id="IPR029068">
    <property type="entry name" value="Glyas_Bleomycin-R_OHBP_Dase"/>
</dbReference>
<gene>
    <name evidence="2" type="ORF">RFM68_01985</name>
</gene>
<comment type="caution">
    <text evidence="2">The sequence shown here is derived from an EMBL/GenBank/DDBJ whole genome shotgun (WGS) entry which is preliminary data.</text>
</comment>
<name>A0ABU4ZD08_9HYPH</name>
<proteinExistence type="predicted"/>
<keyword evidence="3" id="KW-1185">Reference proteome</keyword>
<feature type="domain" description="VOC" evidence="1">
    <location>
        <begin position="9"/>
        <end position="133"/>
    </location>
</feature>
<evidence type="ECO:0000259" key="1">
    <source>
        <dbReference type="PROSITE" id="PS51819"/>
    </source>
</evidence>
<organism evidence="2 3">
    <name type="scientific">Mesorhizobium montanum</name>
    <dbReference type="NCBI Taxonomy" id="3072323"/>
    <lineage>
        <taxon>Bacteria</taxon>
        <taxon>Pseudomonadati</taxon>
        <taxon>Pseudomonadota</taxon>
        <taxon>Alphaproteobacteria</taxon>
        <taxon>Hyphomicrobiales</taxon>
        <taxon>Phyllobacteriaceae</taxon>
        <taxon>Mesorhizobium</taxon>
    </lineage>
</organism>
<dbReference type="CDD" id="cd07263">
    <property type="entry name" value="VOC_like"/>
    <property type="match status" value="1"/>
</dbReference>
<dbReference type="PANTHER" id="PTHR36437">
    <property type="entry name" value="GLYOXALASE/BLEOMYCIN RESISTANCE PROTEIN/DIOXYGENASE"/>
    <property type="match status" value="1"/>
</dbReference>